<feature type="signal peptide" evidence="1">
    <location>
        <begin position="1"/>
        <end position="18"/>
    </location>
</feature>
<gene>
    <name evidence="2" type="ORF">BXYJ_LOCUS364</name>
</gene>
<dbReference type="AlphaFoldDB" id="A0A7I8XEN9"/>
<evidence type="ECO:0000313" key="3">
    <source>
        <dbReference type="Proteomes" id="UP000659654"/>
    </source>
</evidence>
<organism evidence="2 3">
    <name type="scientific">Bursaphelenchus xylophilus</name>
    <name type="common">Pinewood nematode worm</name>
    <name type="synonym">Aphelenchoides xylophilus</name>
    <dbReference type="NCBI Taxonomy" id="6326"/>
    <lineage>
        <taxon>Eukaryota</taxon>
        <taxon>Metazoa</taxon>
        <taxon>Ecdysozoa</taxon>
        <taxon>Nematoda</taxon>
        <taxon>Chromadorea</taxon>
        <taxon>Rhabditida</taxon>
        <taxon>Tylenchina</taxon>
        <taxon>Tylenchomorpha</taxon>
        <taxon>Aphelenchoidea</taxon>
        <taxon>Aphelenchoididae</taxon>
        <taxon>Bursaphelenchus</taxon>
    </lineage>
</organism>
<comment type="caution">
    <text evidence="2">The sequence shown here is derived from an EMBL/GenBank/DDBJ whole genome shotgun (WGS) entry which is preliminary data.</text>
</comment>
<dbReference type="Proteomes" id="UP000582659">
    <property type="component" value="Unassembled WGS sequence"/>
</dbReference>
<evidence type="ECO:0000256" key="1">
    <source>
        <dbReference type="SAM" id="SignalP"/>
    </source>
</evidence>
<feature type="chain" id="PRO_5035385049" evidence="1">
    <location>
        <begin position="19"/>
        <end position="333"/>
    </location>
</feature>
<reference evidence="2" key="1">
    <citation type="submission" date="2020-09" db="EMBL/GenBank/DDBJ databases">
        <authorList>
            <person name="Kikuchi T."/>
        </authorList>
    </citation>
    <scope>NUCLEOTIDE SEQUENCE</scope>
    <source>
        <strain evidence="2">Ka4C1</strain>
    </source>
</reference>
<dbReference type="Proteomes" id="UP000659654">
    <property type="component" value="Unassembled WGS sequence"/>
</dbReference>
<dbReference type="EMBL" id="CAJFDI010000001">
    <property type="protein sequence ID" value="CAD5208128.1"/>
    <property type="molecule type" value="Genomic_DNA"/>
</dbReference>
<sequence>MVVQLILPVLLIFHFVFSREHCPDLKRGDFTEYFEVYGKDLGDRRYEIHGFFTELDKPLKNGYKITVSEGDPINPGHFDFSILLSGLADKKNDVVILDPLRKLDGENLFEFPPNSVNFIRQNYAFTFGDLLILNQTHFADIPEIDENRLDGKALYRFEPLANLRKFNYSEDAIEGIRKCFDRKKLEYCTFNGTHVIEGERQFLGINEGWAISMAPYERRFTLYQINNTENCFNIPWTIENAIDHPISLIPLLKLPFINSDSPLIERFRPKPVEKVVLKAIPPTLSVVNVTEIHEVVENTTTRIISTTEKVLSSAENREILVILLILTMIFVGF</sequence>
<keyword evidence="3" id="KW-1185">Reference proteome</keyword>
<proteinExistence type="predicted"/>
<evidence type="ECO:0000313" key="2">
    <source>
        <dbReference type="EMBL" id="CAD5208128.1"/>
    </source>
</evidence>
<protein>
    <submittedName>
        <fullName evidence="2">(pine wood nematode) hypothetical protein</fullName>
    </submittedName>
</protein>
<keyword evidence="1" id="KW-0732">Signal</keyword>
<accession>A0A7I8XEN9</accession>
<name>A0A7I8XEN9_BURXY</name>
<dbReference type="OrthoDB" id="10434834at2759"/>
<dbReference type="EMBL" id="CAJFCV020000001">
    <property type="protein sequence ID" value="CAG9080330.1"/>
    <property type="molecule type" value="Genomic_DNA"/>
</dbReference>